<dbReference type="EMBL" id="BGPR01014765">
    <property type="protein sequence ID" value="GBN66590.1"/>
    <property type="molecule type" value="Genomic_DNA"/>
</dbReference>
<gene>
    <name evidence="1" type="ORF">AVEN_245422_1</name>
</gene>
<comment type="caution">
    <text evidence="1">The sequence shown here is derived from an EMBL/GenBank/DDBJ whole genome shotgun (WGS) entry which is preliminary data.</text>
</comment>
<sequence length="102" mass="11424">MAPKLGFDCTPGSFDSVCMDDRYGIFEVHRMVDGVVHVAILRQRSVGLPAVRKKSGPRLNIFFGDFDQRLCVRSSTMQKKKLSLLPLSIPPNTHFPSTHLPL</sequence>
<proteinExistence type="predicted"/>
<name>A0A4Y2QTN9_ARAVE</name>
<organism evidence="1 2">
    <name type="scientific">Araneus ventricosus</name>
    <name type="common">Orbweaver spider</name>
    <name type="synonym">Epeira ventricosa</name>
    <dbReference type="NCBI Taxonomy" id="182803"/>
    <lineage>
        <taxon>Eukaryota</taxon>
        <taxon>Metazoa</taxon>
        <taxon>Ecdysozoa</taxon>
        <taxon>Arthropoda</taxon>
        <taxon>Chelicerata</taxon>
        <taxon>Arachnida</taxon>
        <taxon>Araneae</taxon>
        <taxon>Araneomorphae</taxon>
        <taxon>Entelegynae</taxon>
        <taxon>Araneoidea</taxon>
        <taxon>Araneidae</taxon>
        <taxon>Araneus</taxon>
    </lineage>
</organism>
<reference evidence="1 2" key="1">
    <citation type="journal article" date="2019" name="Sci. Rep.">
        <title>Orb-weaving spider Araneus ventricosus genome elucidates the spidroin gene catalogue.</title>
        <authorList>
            <person name="Kono N."/>
            <person name="Nakamura H."/>
            <person name="Ohtoshi R."/>
            <person name="Moran D.A.P."/>
            <person name="Shinohara A."/>
            <person name="Yoshida Y."/>
            <person name="Fujiwara M."/>
            <person name="Mori M."/>
            <person name="Tomita M."/>
            <person name="Arakawa K."/>
        </authorList>
    </citation>
    <scope>NUCLEOTIDE SEQUENCE [LARGE SCALE GENOMIC DNA]</scope>
</reference>
<keyword evidence="2" id="KW-1185">Reference proteome</keyword>
<protein>
    <submittedName>
        <fullName evidence="1">Uncharacterized protein</fullName>
    </submittedName>
</protein>
<evidence type="ECO:0000313" key="1">
    <source>
        <dbReference type="EMBL" id="GBN66590.1"/>
    </source>
</evidence>
<dbReference type="AlphaFoldDB" id="A0A4Y2QTN9"/>
<evidence type="ECO:0000313" key="2">
    <source>
        <dbReference type="Proteomes" id="UP000499080"/>
    </source>
</evidence>
<accession>A0A4Y2QTN9</accession>
<dbReference type="Proteomes" id="UP000499080">
    <property type="component" value="Unassembled WGS sequence"/>
</dbReference>